<evidence type="ECO:0000259" key="16">
    <source>
        <dbReference type="Pfam" id="PF01266"/>
    </source>
</evidence>
<dbReference type="EC" id="1.5.8.4" evidence="13"/>
<dbReference type="Gene3D" id="3.50.50.60">
    <property type="entry name" value="FAD/NAD(P)-binding domain"/>
    <property type="match status" value="1"/>
</dbReference>
<feature type="domain" description="FAD dependent oxidoreductase" evidence="16">
    <location>
        <begin position="59"/>
        <end position="421"/>
    </location>
</feature>
<comment type="pathway">
    <text evidence="12">Amine and polyamine degradation; betaine degradation; sarcosine from betaine: step 2/2.</text>
</comment>
<evidence type="ECO:0000256" key="15">
    <source>
        <dbReference type="ARBA" id="ARBA00081701"/>
    </source>
</evidence>
<evidence type="ECO:0000256" key="3">
    <source>
        <dbReference type="ARBA" id="ARBA00008609"/>
    </source>
</evidence>
<dbReference type="Pfam" id="PF08669">
    <property type="entry name" value="GCV_T_C"/>
    <property type="match status" value="1"/>
</dbReference>
<dbReference type="PANTHER" id="PTHR43757">
    <property type="entry name" value="AMINOMETHYLTRANSFERASE"/>
    <property type="match status" value="1"/>
</dbReference>
<dbReference type="Gene3D" id="2.40.30.110">
    <property type="entry name" value="Aminomethyltransferase beta-barrel domains"/>
    <property type="match status" value="1"/>
</dbReference>
<dbReference type="Pfam" id="PF01266">
    <property type="entry name" value="DAO"/>
    <property type="match status" value="1"/>
</dbReference>
<protein>
    <recommendedName>
        <fullName evidence="14">Dimethylglycine dehydrogenase, mitochondrial</fullName>
        <ecNumber evidence="13">1.5.8.4</ecNumber>
    </recommendedName>
    <alternativeName>
        <fullName evidence="15">ME2GLYDH</fullName>
    </alternativeName>
</protein>
<dbReference type="InterPro" id="IPR013977">
    <property type="entry name" value="GcvT_C"/>
</dbReference>
<dbReference type="SUPFAM" id="SSF103025">
    <property type="entry name" value="Folate-binding domain"/>
    <property type="match status" value="1"/>
</dbReference>
<comment type="subcellular location">
    <subcellularLocation>
        <location evidence="2">Mitochondrion</location>
    </subcellularLocation>
</comment>
<dbReference type="AlphaFoldDB" id="A0A9Q1IG29"/>
<proteinExistence type="inferred from homology"/>
<dbReference type="InterPro" id="IPR029043">
    <property type="entry name" value="GcvT/YgfZ_C"/>
</dbReference>
<keyword evidence="9" id="KW-0496">Mitochondrion</keyword>
<evidence type="ECO:0000259" key="17">
    <source>
        <dbReference type="Pfam" id="PF01571"/>
    </source>
</evidence>
<evidence type="ECO:0000256" key="14">
    <source>
        <dbReference type="ARBA" id="ARBA00074811"/>
    </source>
</evidence>
<accession>A0A9Q1IG29</accession>
<evidence type="ECO:0000259" key="18">
    <source>
        <dbReference type="Pfam" id="PF08669"/>
    </source>
</evidence>
<feature type="domain" description="Aminomethyltransferase C-terminal" evidence="18">
    <location>
        <begin position="777"/>
        <end position="855"/>
    </location>
</feature>
<name>A0A9Q1IG29_SYNKA</name>
<dbReference type="InterPro" id="IPR028896">
    <property type="entry name" value="GcvT/YgfZ/DmdA"/>
</dbReference>
<sequence>MSQILNAVNIQLRRNVYACQCLWRIAQRTIWCTPQKCAGEEGDHGSNVLGKRWKDTAETVVIGGGCVGVSLAYHLAKAGMKDVVLLEKSDLTAGSTWHAAGLTTYYHPGINVKKIHYYSIKLYETLEEETGQAVGFHQPGSLRVASSPVRVDEIKYQMSRSHWHPNPQFFIGPEKVQELCPLLNMNKVLAGLYNPGDGHIDPYSLTMALAAGARVYGAQIYNPAPVTALTPTSDGKWDVQTPHGTIRANRIVNATGFWAREVGKMIGLEHPTIPVHHQYVVTSTVPEVKALKTEIPVIRDLEGSYYLRQERDGLLFGPYEKEEKMVLQDSWVTDGVPPGFGKELFESDLDRIMENVELAMEMVPVLKTADIINIVAGPITYTPDLLPMVGPHQGVQNYWTAIGFGYGVIHAGGMGKFLSDWIMTGEPPYDLIECDPNRYSTWTTVPYMCVKARESYGFNNVVGYPKEERFAGRPTSRVSGVYDLLKSKASMGFHAGWEQPHWFYKPGDDVGYKPSFRRTNWFEPVGRECKLVMEKVGVVDLTPFGKFRVKGEDSVKLLDRLFANVMPKVGLTNISHMLTPSGRVYAEVTITQLAPGEFLLITGSGSEFHDLRWIEREAVNGGYDVEITNVTEDIGVLGVAGPKSREVLQKLTDEDMSDAGFKFLHCKSIKLAGRSLRAIRISYTGELGWELYIDSKDMAAVYQAIMEAGQQEGIDNFGTYAMSSLRLEKGFRGWGAEMNCDTNPLEAGLDYFVKLNKPADFIGKKALQEIKAKGLKRKLAYLTMDTGNIDPEGNETIWHNGKVVGNTTSGAYSYTKQHSLAFAYLPLELLSVGQKVEVELLGRKYAAMVIQEPLVLTEPTRTRLQKKAKSRV</sequence>
<keyword evidence="4" id="KW-0285">Flavoprotein</keyword>
<comment type="similarity">
    <text evidence="3">Belongs to the GcvT family.</text>
</comment>
<evidence type="ECO:0000256" key="5">
    <source>
        <dbReference type="ARBA" id="ARBA00022827"/>
    </source>
</evidence>
<feature type="domain" description="GCVT N-terminal" evidence="17">
    <location>
        <begin position="485"/>
        <end position="757"/>
    </location>
</feature>
<evidence type="ECO:0000256" key="7">
    <source>
        <dbReference type="ARBA" id="ARBA00022990"/>
    </source>
</evidence>
<dbReference type="SUPFAM" id="SSF54373">
    <property type="entry name" value="FAD-linked reductases, C-terminal domain"/>
    <property type="match status" value="1"/>
</dbReference>
<dbReference type="Pfam" id="PF16350">
    <property type="entry name" value="FAO_M"/>
    <property type="match status" value="1"/>
</dbReference>
<evidence type="ECO:0000256" key="1">
    <source>
        <dbReference type="ARBA" id="ARBA00001974"/>
    </source>
</evidence>
<evidence type="ECO:0000313" key="20">
    <source>
        <dbReference type="EMBL" id="KAJ8339300.1"/>
    </source>
</evidence>
<dbReference type="InterPro" id="IPR027266">
    <property type="entry name" value="TrmE/GcvT-like"/>
</dbReference>
<keyword evidence="5" id="KW-0274">FAD</keyword>
<evidence type="ECO:0000256" key="11">
    <source>
        <dbReference type="ARBA" id="ARBA00055666"/>
    </source>
</evidence>
<evidence type="ECO:0000256" key="13">
    <source>
        <dbReference type="ARBA" id="ARBA00066704"/>
    </source>
</evidence>
<comment type="caution">
    <text evidence="20">The sequence shown here is derived from an EMBL/GenBank/DDBJ whole genome shotgun (WGS) entry which is preliminary data.</text>
</comment>
<evidence type="ECO:0000256" key="8">
    <source>
        <dbReference type="ARBA" id="ARBA00023002"/>
    </source>
</evidence>
<reference evidence="20" key="1">
    <citation type="journal article" date="2023" name="Science">
        <title>Genome structures resolve the early diversification of teleost fishes.</title>
        <authorList>
            <person name="Parey E."/>
            <person name="Louis A."/>
            <person name="Montfort J."/>
            <person name="Bouchez O."/>
            <person name="Roques C."/>
            <person name="Iampietro C."/>
            <person name="Lluch J."/>
            <person name="Castinel A."/>
            <person name="Donnadieu C."/>
            <person name="Desvignes T."/>
            <person name="Floi Bucao C."/>
            <person name="Jouanno E."/>
            <person name="Wen M."/>
            <person name="Mejri S."/>
            <person name="Dirks R."/>
            <person name="Jansen H."/>
            <person name="Henkel C."/>
            <person name="Chen W.J."/>
            <person name="Zahm M."/>
            <person name="Cabau C."/>
            <person name="Klopp C."/>
            <person name="Thompson A.W."/>
            <person name="Robinson-Rechavi M."/>
            <person name="Braasch I."/>
            <person name="Lecointre G."/>
            <person name="Bobe J."/>
            <person name="Postlethwait J.H."/>
            <person name="Berthelot C."/>
            <person name="Roest Crollius H."/>
            <person name="Guiguen Y."/>
        </authorList>
    </citation>
    <scope>NUCLEOTIDE SEQUENCE</scope>
    <source>
        <strain evidence="20">WJC10195</strain>
    </source>
</reference>
<dbReference type="Gene3D" id="3.30.9.10">
    <property type="entry name" value="D-Amino Acid Oxidase, subunit A, domain 2"/>
    <property type="match status" value="1"/>
</dbReference>
<dbReference type="EMBL" id="JAINUF010000017">
    <property type="protein sequence ID" value="KAJ8339300.1"/>
    <property type="molecule type" value="Genomic_DNA"/>
</dbReference>
<evidence type="ECO:0000256" key="9">
    <source>
        <dbReference type="ARBA" id="ARBA00023128"/>
    </source>
</evidence>
<keyword evidence="6" id="KW-0809">Transit peptide</keyword>
<comment type="function">
    <text evidence="11">Catalyzes the demethylation of N,N-dimethylglycine to sarcosine. Also has activity with sarcosine in vitro.</text>
</comment>
<feature type="domain" description="FAD dependent oxidoreductase central" evidence="19">
    <location>
        <begin position="424"/>
        <end position="476"/>
    </location>
</feature>
<keyword evidence="7" id="KW-0007">Acetylation</keyword>
<evidence type="ECO:0000256" key="4">
    <source>
        <dbReference type="ARBA" id="ARBA00022630"/>
    </source>
</evidence>
<dbReference type="SUPFAM" id="SSF101790">
    <property type="entry name" value="Aminomethyltransferase beta-barrel domain"/>
    <property type="match status" value="1"/>
</dbReference>
<dbReference type="InterPro" id="IPR036188">
    <property type="entry name" value="FAD/NAD-bd_sf"/>
</dbReference>
<comment type="catalytic activity">
    <reaction evidence="10">
        <text>(6S)-5,6,7,8-tetrahydrofolyl-(gamma-L-Glu)(n) + N,N-dimethylglycine + oxidized [electron-transfer flavoprotein] + H(+) = (6R)-5,10-methylenetetrahydrofolyl-(gamma-L-Glu)(n) + sarcosine + reduced [electron-transfer flavoprotein]</text>
        <dbReference type="Rhea" id="RHEA:52856"/>
        <dbReference type="Rhea" id="RHEA-COMP:10685"/>
        <dbReference type="Rhea" id="RHEA-COMP:10686"/>
        <dbReference type="Rhea" id="RHEA-COMP:13257"/>
        <dbReference type="Rhea" id="RHEA-COMP:14738"/>
        <dbReference type="ChEBI" id="CHEBI:15378"/>
        <dbReference type="ChEBI" id="CHEBI:57433"/>
        <dbReference type="ChEBI" id="CHEBI:57692"/>
        <dbReference type="ChEBI" id="CHEBI:58251"/>
        <dbReference type="ChEBI" id="CHEBI:58307"/>
        <dbReference type="ChEBI" id="CHEBI:136572"/>
        <dbReference type="ChEBI" id="CHEBI:141005"/>
        <dbReference type="EC" id="1.5.8.4"/>
    </reaction>
</comment>
<dbReference type="InterPro" id="IPR032503">
    <property type="entry name" value="FAO_M"/>
</dbReference>
<dbReference type="GO" id="GO:0019695">
    <property type="term" value="P:choline metabolic process"/>
    <property type="evidence" value="ECO:0007669"/>
    <property type="project" value="UniProtKB-ARBA"/>
</dbReference>
<dbReference type="Gene3D" id="3.30.1360.120">
    <property type="entry name" value="Probable tRNA modification gtpase trme, domain 1"/>
    <property type="match status" value="1"/>
</dbReference>
<dbReference type="FunFam" id="2.40.30.110:FF:000005">
    <property type="entry name" value="dimethylglycine dehydrogenase, mitochondrial"/>
    <property type="match status" value="1"/>
</dbReference>
<dbReference type="Gene3D" id="3.30.70.1400">
    <property type="entry name" value="Aminomethyltransferase beta-barrel domains"/>
    <property type="match status" value="1"/>
</dbReference>
<dbReference type="GO" id="GO:0005739">
    <property type="term" value="C:mitochondrion"/>
    <property type="evidence" value="ECO:0007669"/>
    <property type="project" value="UniProtKB-SubCell"/>
</dbReference>
<evidence type="ECO:0000256" key="12">
    <source>
        <dbReference type="ARBA" id="ARBA00060516"/>
    </source>
</evidence>
<keyword evidence="21" id="KW-1185">Reference proteome</keyword>
<dbReference type="PANTHER" id="PTHR43757:SF2">
    <property type="entry name" value="AMINOMETHYLTRANSFERASE, MITOCHONDRIAL"/>
    <property type="match status" value="1"/>
</dbReference>
<organism evidence="20 21">
    <name type="scientific">Synaphobranchus kaupii</name>
    <name type="common">Kaup's arrowtooth eel</name>
    <dbReference type="NCBI Taxonomy" id="118154"/>
    <lineage>
        <taxon>Eukaryota</taxon>
        <taxon>Metazoa</taxon>
        <taxon>Chordata</taxon>
        <taxon>Craniata</taxon>
        <taxon>Vertebrata</taxon>
        <taxon>Euteleostomi</taxon>
        <taxon>Actinopterygii</taxon>
        <taxon>Neopterygii</taxon>
        <taxon>Teleostei</taxon>
        <taxon>Anguilliformes</taxon>
        <taxon>Synaphobranchidae</taxon>
        <taxon>Synaphobranchus</taxon>
    </lineage>
</organism>
<dbReference type="Pfam" id="PF01571">
    <property type="entry name" value="GCV_T"/>
    <property type="match status" value="1"/>
</dbReference>
<dbReference type="OrthoDB" id="498204at2759"/>
<gene>
    <name evidence="20" type="ORF">SKAU_G00360860</name>
</gene>
<keyword evidence="8" id="KW-0560">Oxidoreductase</keyword>
<evidence type="ECO:0000256" key="2">
    <source>
        <dbReference type="ARBA" id="ARBA00004173"/>
    </source>
</evidence>
<evidence type="ECO:0000313" key="21">
    <source>
        <dbReference type="Proteomes" id="UP001152622"/>
    </source>
</evidence>
<evidence type="ECO:0000256" key="10">
    <source>
        <dbReference type="ARBA" id="ARBA00052020"/>
    </source>
</evidence>
<dbReference type="InterPro" id="IPR006076">
    <property type="entry name" value="FAD-dep_OxRdtase"/>
</dbReference>
<comment type="cofactor">
    <cofactor evidence="1">
        <name>FAD</name>
        <dbReference type="ChEBI" id="CHEBI:57692"/>
    </cofactor>
</comment>
<dbReference type="InterPro" id="IPR006222">
    <property type="entry name" value="GCVT_N"/>
</dbReference>
<evidence type="ECO:0000259" key="19">
    <source>
        <dbReference type="Pfam" id="PF16350"/>
    </source>
</evidence>
<dbReference type="GO" id="GO:0047865">
    <property type="term" value="F:dimethylglycine dehydrogenase activity"/>
    <property type="evidence" value="ECO:0007669"/>
    <property type="project" value="UniProtKB-EC"/>
</dbReference>
<dbReference type="SUPFAM" id="SSF51905">
    <property type="entry name" value="FAD/NAD(P)-binding domain"/>
    <property type="match status" value="1"/>
</dbReference>
<evidence type="ECO:0000256" key="6">
    <source>
        <dbReference type="ARBA" id="ARBA00022946"/>
    </source>
</evidence>
<dbReference type="Proteomes" id="UP001152622">
    <property type="component" value="Chromosome 17"/>
</dbReference>
<dbReference type="FunFam" id="3.30.70.1400:FF:000005">
    <property type="entry name" value="Dimethylglycine dehydrogenase, mitochondrial"/>
    <property type="match status" value="1"/>
</dbReference>